<organism evidence="1 2">
    <name type="scientific">Gigaspora margarita</name>
    <dbReference type="NCBI Taxonomy" id="4874"/>
    <lineage>
        <taxon>Eukaryota</taxon>
        <taxon>Fungi</taxon>
        <taxon>Fungi incertae sedis</taxon>
        <taxon>Mucoromycota</taxon>
        <taxon>Glomeromycotina</taxon>
        <taxon>Glomeromycetes</taxon>
        <taxon>Diversisporales</taxon>
        <taxon>Gigasporaceae</taxon>
        <taxon>Gigaspora</taxon>
    </lineage>
</organism>
<sequence>MSSSSLTSIVLANTLTNRWISSETQMLIKKSWKVVVLIQG</sequence>
<evidence type="ECO:0000313" key="2">
    <source>
        <dbReference type="Proteomes" id="UP000789901"/>
    </source>
</evidence>
<evidence type="ECO:0000313" key="1">
    <source>
        <dbReference type="EMBL" id="CAG8467969.1"/>
    </source>
</evidence>
<proteinExistence type="predicted"/>
<name>A0ABM8VX27_GIGMA</name>
<keyword evidence="2" id="KW-1185">Reference proteome</keyword>
<gene>
    <name evidence="1" type="ORF">GMARGA_LOCUS635</name>
</gene>
<accession>A0ABM8VX27</accession>
<protein>
    <submittedName>
        <fullName evidence="1">1154_t:CDS:1</fullName>
    </submittedName>
</protein>
<dbReference type="Proteomes" id="UP000789901">
    <property type="component" value="Unassembled WGS sequence"/>
</dbReference>
<dbReference type="EMBL" id="CAJVQB010000111">
    <property type="protein sequence ID" value="CAG8467969.1"/>
    <property type="molecule type" value="Genomic_DNA"/>
</dbReference>
<reference evidence="1 2" key="1">
    <citation type="submission" date="2021-06" db="EMBL/GenBank/DDBJ databases">
        <authorList>
            <person name="Kallberg Y."/>
            <person name="Tangrot J."/>
            <person name="Rosling A."/>
        </authorList>
    </citation>
    <scope>NUCLEOTIDE SEQUENCE [LARGE SCALE GENOMIC DNA]</scope>
    <source>
        <strain evidence="1 2">120-4 pot B 10/14</strain>
    </source>
</reference>
<comment type="caution">
    <text evidence="1">The sequence shown here is derived from an EMBL/GenBank/DDBJ whole genome shotgun (WGS) entry which is preliminary data.</text>
</comment>